<dbReference type="Proteomes" id="UP000077363">
    <property type="component" value="Chromosome"/>
</dbReference>
<dbReference type="InterPro" id="IPR003848">
    <property type="entry name" value="DUF218"/>
</dbReference>
<dbReference type="Pfam" id="PF02698">
    <property type="entry name" value="DUF218"/>
    <property type="match status" value="1"/>
</dbReference>
<protein>
    <recommendedName>
        <fullName evidence="2">DUF218 domain-containing protein</fullName>
    </recommendedName>
</protein>
<dbReference type="STRING" id="1182568.SU48_04990"/>
<accession>A0A172T8F5</accession>
<dbReference type="CDD" id="cd06259">
    <property type="entry name" value="YdcF-like"/>
    <property type="match status" value="1"/>
</dbReference>
<dbReference type="InterPro" id="IPR051599">
    <property type="entry name" value="Cell_Envelope_Assoc"/>
</dbReference>
<keyword evidence="1" id="KW-1133">Transmembrane helix</keyword>
<reference evidence="3 4" key="1">
    <citation type="submission" date="2015-01" db="EMBL/GenBank/DDBJ databases">
        <title>Deinococcus puniceus/DY1/ whole genome sequencing.</title>
        <authorList>
            <person name="Kim M.K."/>
            <person name="Srinivasan S."/>
            <person name="Lee J.-J."/>
        </authorList>
    </citation>
    <scope>NUCLEOTIDE SEQUENCE [LARGE SCALE GENOMIC DNA]</scope>
    <source>
        <strain evidence="3 4">DY1</strain>
    </source>
</reference>
<dbReference type="EMBL" id="CP011387">
    <property type="protein sequence ID" value="ANE43226.1"/>
    <property type="molecule type" value="Genomic_DNA"/>
</dbReference>
<dbReference type="GO" id="GO:0005886">
    <property type="term" value="C:plasma membrane"/>
    <property type="evidence" value="ECO:0007669"/>
    <property type="project" value="TreeGrafter"/>
</dbReference>
<dbReference type="PANTHER" id="PTHR30336:SF4">
    <property type="entry name" value="ENVELOPE BIOGENESIS FACTOR ELYC"/>
    <property type="match status" value="1"/>
</dbReference>
<dbReference type="OrthoDB" id="9809813at2"/>
<feature type="domain" description="DUF218" evidence="2">
    <location>
        <begin position="88"/>
        <end position="249"/>
    </location>
</feature>
<evidence type="ECO:0000313" key="4">
    <source>
        <dbReference type="Proteomes" id="UP000077363"/>
    </source>
</evidence>
<sequence length="263" mass="27491">MRGVLSGAVIGCALAVLAAYLGEIRAPVPLLLVCILACAGLGAFRLSRRVLKVGAGLLAAVFALCLLTPLLRAPLASLTENAEPVQADAVIALGAGVWCGTGALEPSSLARLIRGLELWRVGLAPAVTVSQQSGLIGPKDCPKLSDLERAHIRGLYPNGGPQVLTLANVTTTRDEAARVRELARVRGWKRILLVTSPSHSARAARLFRAQLAPLGVGVTSVNAPETRFDTTLPLPSDRLAALRVLLYEGISRVKAGVGGTPER</sequence>
<keyword evidence="4" id="KW-1185">Reference proteome</keyword>
<proteinExistence type="predicted"/>
<keyword evidence="1" id="KW-0472">Membrane</keyword>
<evidence type="ECO:0000256" key="1">
    <source>
        <dbReference type="SAM" id="Phobius"/>
    </source>
</evidence>
<feature type="transmembrane region" description="Helical" evidence="1">
    <location>
        <begin position="53"/>
        <end position="71"/>
    </location>
</feature>
<dbReference type="KEGG" id="dpu:SU48_04990"/>
<dbReference type="GO" id="GO:0000270">
    <property type="term" value="P:peptidoglycan metabolic process"/>
    <property type="evidence" value="ECO:0007669"/>
    <property type="project" value="TreeGrafter"/>
</dbReference>
<dbReference type="GO" id="GO:0043164">
    <property type="term" value="P:Gram-negative-bacterium-type cell wall biogenesis"/>
    <property type="evidence" value="ECO:0007669"/>
    <property type="project" value="TreeGrafter"/>
</dbReference>
<evidence type="ECO:0000313" key="3">
    <source>
        <dbReference type="EMBL" id="ANE43226.1"/>
    </source>
</evidence>
<gene>
    <name evidence="3" type="ORF">SU48_04990</name>
</gene>
<organism evidence="3 4">
    <name type="scientific">Deinococcus puniceus</name>
    <dbReference type="NCBI Taxonomy" id="1182568"/>
    <lineage>
        <taxon>Bacteria</taxon>
        <taxon>Thermotogati</taxon>
        <taxon>Deinococcota</taxon>
        <taxon>Deinococci</taxon>
        <taxon>Deinococcales</taxon>
        <taxon>Deinococcaceae</taxon>
        <taxon>Deinococcus</taxon>
    </lineage>
</organism>
<keyword evidence="1" id="KW-0812">Transmembrane</keyword>
<dbReference type="AlphaFoldDB" id="A0A172T8F5"/>
<feature type="transmembrane region" description="Helical" evidence="1">
    <location>
        <begin position="28"/>
        <end position="46"/>
    </location>
</feature>
<evidence type="ECO:0000259" key="2">
    <source>
        <dbReference type="Pfam" id="PF02698"/>
    </source>
</evidence>
<dbReference type="PANTHER" id="PTHR30336">
    <property type="entry name" value="INNER MEMBRANE PROTEIN, PROBABLE PERMEASE"/>
    <property type="match status" value="1"/>
</dbReference>
<name>A0A172T8F5_9DEIO</name>
<dbReference type="PATRIC" id="fig|1182568.3.peg.1035"/>